<sequence length="177" mass="19464">MVTDIRTRLLGRDVSFPVEESRLAYWLVVMRLIVGWWFLHAGLDKFLAWPFDASWFVGGAAAQTTLGPILVLFSDGILLSFTNVMVPLGQTLIGLGLIVGALTRLAAFFGAFLMTFFYFVNGETGGWSHGVVTGDLLGLLIFAMIATLGAGRVLGVDAYLARTEFVRDHPRLRYFIG</sequence>
<keyword evidence="4" id="KW-1185">Reference proteome</keyword>
<dbReference type="RefSeq" id="WP_149785061.1">
    <property type="nucleotide sequence ID" value="NZ_BAAADP010000001.1"/>
</dbReference>
<evidence type="ECO:0000313" key="3">
    <source>
        <dbReference type="EMBL" id="SFH66548.1"/>
    </source>
</evidence>
<evidence type="ECO:0000256" key="1">
    <source>
        <dbReference type="SAM" id="Phobius"/>
    </source>
</evidence>
<dbReference type="OrthoDB" id="199518at2157"/>
<evidence type="ECO:0000313" key="4">
    <source>
        <dbReference type="Proteomes" id="UP000323537"/>
    </source>
</evidence>
<dbReference type="EMBL" id="FOPZ01000016">
    <property type="protein sequence ID" value="SFH66548.1"/>
    <property type="molecule type" value="Genomic_DNA"/>
</dbReference>
<name>A0A1I3BW21_9EURY</name>
<feature type="domain" description="TQO small subunit DoxD" evidence="2">
    <location>
        <begin position="26"/>
        <end position="162"/>
    </location>
</feature>
<feature type="transmembrane region" description="Helical" evidence="1">
    <location>
        <begin position="93"/>
        <end position="119"/>
    </location>
</feature>
<dbReference type="Proteomes" id="UP000323537">
    <property type="component" value="Unassembled WGS sequence"/>
</dbReference>
<gene>
    <name evidence="3" type="ORF">SAMN04488066_1165</name>
</gene>
<proteinExistence type="predicted"/>
<feature type="transmembrane region" description="Helical" evidence="1">
    <location>
        <begin position="55"/>
        <end position="81"/>
    </location>
</feature>
<dbReference type="Pfam" id="PF04173">
    <property type="entry name" value="DoxD"/>
    <property type="match status" value="1"/>
</dbReference>
<evidence type="ECO:0000259" key="2">
    <source>
        <dbReference type="Pfam" id="PF04173"/>
    </source>
</evidence>
<feature type="transmembrane region" description="Helical" evidence="1">
    <location>
        <begin position="139"/>
        <end position="161"/>
    </location>
</feature>
<keyword evidence="1" id="KW-0472">Membrane</keyword>
<keyword evidence="1" id="KW-0812">Transmembrane</keyword>
<protein>
    <submittedName>
        <fullName evidence="3">Thiosulfate dehydrogenase [quinone] large subunit</fullName>
    </submittedName>
</protein>
<dbReference type="InterPro" id="IPR007301">
    <property type="entry name" value="DoxD"/>
</dbReference>
<feature type="transmembrane region" description="Helical" evidence="1">
    <location>
        <begin position="23"/>
        <end position="43"/>
    </location>
</feature>
<dbReference type="AlphaFoldDB" id="A0A1I3BW21"/>
<accession>A0A1I3BW21</accession>
<keyword evidence="1" id="KW-1133">Transmembrane helix</keyword>
<reference evidence="3 4" key="1">
    <citation type="submission" date="2016-10" db="EMBL/GenBank/DDBJ databases">
        <authorList>
            <person name="Varghese N."/>
            <person name="Submissions S."/>
        </authorList>
    </citation>
    <scope>NUCLEOTIDE SEQUENCE [LARGE SCALE GENOMIC DNA]</scope>
    <source>
        <strain evidence="3 4">CGMCC 1.6377</strain>
    </source>
</reference>
<organism evidence="3 4">
    <name type="scientific">Halorubrum aquaticum</name>
    <dbReference type="NCBI Taxonomy" id="387340"/>
    <lineage>
        <taxon>Archaea</taxon>
        <taxon>Methanobacteriati</taxon>
        <taxon>Methanobacteriota</taxon>
        <taxon>Stenosarchaea group</taxon>
        <taxon>Halobacteria</taxon>
        <taxon>Halobacteriales</taxon>
        <taxon>Haloferacaceae</taxon>
        <taxon>Halorubrum</taxon>
    </lineage>
</organism>